<evidence type="ECO:0000259" key="3">
    <source>
        <dbReference type="Pfam" id="PF09758"/>
    </source>
</evidence>
<feature type="domain" description="FPL" evidence="3">
    <location>
        <begin position="42"/>
        <end position="192"/>
    </location>
</feature>
<evidence type="ECO:0000259" key="4">
    <source>
        <dbReference type="Pfam" id="PF19439"/>
    </source>
</evidence>
<dbReference type="GO" id="GO:1901096">
    <property type="term" value="P:regulation of autophagosome maturation"/>
    <property type="evidence" value="ECO:0007669"/>
    <property type="project" value="TreeGrafter"/>
</dbReference>
<evidence type="ECO:0000313" key="5">
    <source>
        <dbReference type="EMBL" id="KAK9755469.1"/>
    </source>
</evidence>
<gene>
    <name evidence="5" type="ORF">RND81_01G027500</name>
</gene>
<comment type="similarity">
    <text evidence="1">Belongs to the CLEC16A/gop-1 family.</text>
</comment>
<evidence type="ECO:0008006" key="7">
    <source>
        <dbReference type="Google" id="ProtNLM"/>
    </source>
</evidence>
<dbReference type="InterPro" id="IPR045820">
    <property type="entry name" value="CLEC16A/TT9_C"/>
</dbReference>
<dbReference type="GO" id="GO:0005770">
    <property type="term" value="C:late endosome"/>
    <property type="evidence" value="ECO:0007669"/>
    <property type="project" value="TreeGrafter"/>
</dbReference>
<dbReference type="Pfam" id="PF09758">
    <property type="entry name" value="FPL"/>
    <property type="match status" value="1"/>
</dbReference>
<dbReference type="InterPro" id="IPR039272">
    <property type="entry name" value="CLEC16A/TT9"/>
</dbReference>
<dbReference type="GO" id="GO:0007034">
    <property type="term" value="P:vacuolar transport"/>
    <property type="evidence" value="ECO:0007669"/>
    <property type="project" value="TreeGrafter"/>
</dbReference>
<protein>
    <recommendedName>
        <fullName evidence="7">FPL domain-containing protein</fullName>
    </recommendedName>
</protein>
<keyword evidence="6" id="KW-1185">Reference proteome</keyword>
<evidence type="ECO:0000256" key="2">
    <source>
        <dbReference type="ARBA" id="ARBA00023006"/>
    </source>
</evidence>
<feature type="domain" description="CLEC16A/TT9 C-terminal" evidence="4">
    <location>
        <begin position="242"/>
        <end position="344"/>
    </location>
</feature>
<dbReference type="GO" id="GO:0005794">
    <property type="term" value="C:Golgi apparatus"/>
    <property type="evidence" value="ECO:0007669"/>
    <property type="project" value="TreeGrafter"/>
</dbReference>
<comment type="caution">
    <text evidence="5">The sequence shown here is derived from an EMBL/GenBank/DDBJ whole genome shotgun (WGS) entry which is preliminary data.</text>
</comment>
<dbReference type="AlphaFoldDB" id="A0AAW1N5D1"/>
<dbReference type="InterPro" id="IPR019155">
    <property type="entry name" value="CLEC16A/TT9_N"/>
</dbReference>
<proteinExistence type="inferred from homology"/>
<sequence>MLRSFWRSFDRFSLPHFKCIIDELQGIEYIDEFNMEVIVDLLQSLVEIVTYGDTHDPSIFEFFMEHQVISDFVRVLEMTRNSRFQAKVLQYLSIMIQNLQFEHAIYYCLSNGYINMIIKHDYEFQDGDVVLYYVSLLRAVSAKLNRNTIYLLLEVQEGIVISFPLYTEAVKFAHHGEKMIQIAVRSITLSIYSVSDDMVYKFMVTPPVSEYFSDVINKLKKECVHLDAIVCAMGNHRILDMRCKLIDGTDKLLDHLFYIKDLLCVGKSCLSNLVTEKLLELLLLPIMMQLLQLGKSNGVNVSAITSLYFLSRLLQVIDQKEMFDFVAFQILYPHVELITSPTAKPDAVDDCNVNLSSEQFSNIDQLLCASVDPQISDKKKIFGHATLEHKISARHRIALRWDNLQGRNGIFTYILSDKLGSVLASLLLLLIMAGSDDLDTSLSSIFGFPQSCTEIDNAVVSEPPEQSIFVGCIPQILNVLLNFLESTPLSPVTQWHIGWFVLKLICLQRSTLNHQKIHLLNATFQLNALFQQARERLLAELGGCWLDYIPDTFEKEWTHCRTALEESSRNKDPFFALEIAIGQQFSDGNGIDAWEKMVDAVKIFVLHLQLKAYLLNGCLPGSPQSMFQRTSLISPSDSADSSVRFGSEASLASGIPCKITFSKLGLRDVYMVPMARGISGKLLLAEKHPFHSRRGIIFATAPLAGLAPKIDEEQATWLHLHVRDLTPNRSTKTSNPNLSGCSKDARWTLGFSDAKACEAASLLIAEETSKQRSIVEGLLAPYLSDNYPAD</sequence>
<accession>A0AAW1N5D1</accession>
<name>A0AAW1N5D1_SAPOF</name>
<dbReference type="EMBL" id="JBDFQZ010000001">
    <property type="protein sequence ID" value="KAK9755469.1"/>
    <property type="molecule type" value="Genomic_DNA"/>
</dbReference>
<evidence type="ECO:0000256" key="1">
    <source>
        <dbReference type="ARBA" id="ARBA00006441"/>
    </source>
</evidence>
<dbReference type="GO" id="GO:0006914">
    <property type="term" value="P:autophagy"/>
    <property type="evidence" value="ECO:0007669"/>
    <property type="project" value="UniProtKB-KW"/>
</dbReference>
<evidence type="ECO:0000313" key="6">
    <source>
        <dbReference type="Proteomes" id="UP001443914"/>
    </source>
</evidence>
<dbReference type="PANTHER" id="PTHR21481:SF0">
    <property type="entry name" value="PROTEIN CLEC16A"/>
    <property type="match status" value="1"/>
</dbReference>
<keyword evidence="2" id="KW-0072">Autophagy</keyword>
<dbReference type="PANTHER" id="PTHR21481">
    <property type="entry name" value="PROTEIN CLEC16A"/>
    <property type="match status" value="1"/>
</dbReference>
<dbReference type="Proteomes" id="UP001443914">
    <property type="component" value="Unassembled WGS sequence"/>
</dbReference>
<dbReference type="Pfam" id="PF19439">
    <property type="entry name" value="CLEC16A_C"/>
    <property type="match status" value="1"/>
</dbReference>
<organism evidence="5 6">
    <name type="scientific">Saponaria officinalis</name>
    <name type="common">Common soapwort</name>
    <name type="synonym">Lychnis saponaria</name>
    <dbReference type="NCBI Taxonomy" id="3572"/>
    <lineage>
        <taxon>Eukaryota</taxon>
        <taxon>Viridiplantae</taxon>
        <taxon>Streptophyta</taxon>
        <taxon>Embryophyta</taxon>
        <taxon>Tracheophyta</taxon>
        <taxon>Spermatophyta</taxon>
        <taxon>Magnoliopsida</taxon>
        <taxon>eudicotyledons</taxon>
        <taxon>Gunneridae</taxon>
        <taxon>Pentapetalae</taxon>
        <taxon>Caryophyllales</taxon>
        <taxon>Caryophyllaceae</taxon>
        <taxon>Caryophylleae</taxon>
        <taxon>Saponaria</taxon>
    </lineage>
</organism>
<dbReference type="GO" id="GO:0016197">
    <property type="term" value="P:endosomal transport"/>
    <property type="evidence" value="ECO:0007669"/>
    <property type="project" value="TreeGrafter"/>
</dbReference>
<reference evidence="5" key="1">
    <citation type="submission" date="2024-03" db="EMBL/GenBank/DDBJ databases">
        <title>WGS assembly of Saponaria officinalis var. Norfolk2.</title>
        <authorList>
            <person name="Jenkins J."/>
            <person name="Shu S."/>
            <person name="Grimwood J."/>
            <person name="Barry K."/>
            <person name="Goodstein D."/>
            <person name="Schmutz J."/>
            <person name="Leebens-Mack J."/>
            <person name="Osbourn A."/>
        </authorList>
    </citation>
    <scope>NUCLEOTIDE SEQUENCE [LARGE SCALE GENOMIC DNA]</scope>
    <source>
        <strain evidence="5">JIC</strain>
    </source>
</reference>